<dbReference type="PROSITE" id="PS51383">
    <property type="entry name" value="YJEF_C_3"/>
    <property type="match status" value="1"/>
</dbReference>
<dbReference type="NCBIfam" id="TIGR00196">
    <property type="entry name" value="yjeF_cterm"/>
    <property type="match status" value="1"/>
</dbReference>
<evidence type="ECO:0000256" key="19">
    <source>
        <dbReference type="PIRNR" id="PIRNR017184"/>
    </source>
</evidence>
<feature type="binding site" evidence="18">
    <location>
        <position position="60"/>
    </location>
    <ligand>
        <name>K(+)</name>
        <dbReference type="ChEBI" id="CHEBI:29103"/>
    </ligand>
</feature>
<dbReference type="GO" id="GO:0110051">
    <property type="term" value="P:metabolite repair"/>
    <property type="evidence" value="ECO:0007669"/>
    <property type="project" value="TreeGrafter"/>
</dbReference>
<dbReference type="PROSITE" id="PS51385">
    <property type="entry name" value="YJEF_N"/>
    <property type="match status" value="1"/>
</dbReference>
<keyword evidence="12 17" id="KW-0456">Lyase</keyword>
<feature type="binding site" evidence="18">
    <location>
        <position position="139"/>
    </location>
    <ligand>
        <name>(6S)-NADPHX</name>
        <dbReference type="ChEBI" id="CHEBI:64076"/>
    </ligand>
</feature>
<evidence type="ECO:0000259" key="21">
    <source>
        <dbReference type="PROSITE" id="PS51385"/>
    </source>
</evidence>
<dbReference type="Pfam" id="PF01256">
    <property type="entry name" value="Carb_kinase"/>
    <property type="match status" value="1"/>
</dbReference>
<keyword evidence="7 17" id="KW-0067">ATP-binding</keyword>
<keyword evidence="9 18" id="KW-0630">Potassium</keyword>
<comment type="cofactor">
    <cofactor evidence="18 19">
        <name>K(+)</name>
        <dbReference type="ChEBI" id="CHEBI:29103"/>
    </cofactor>
    <text evidence="18 19">Binds 1 potassium ion per subunit.</text>
</comment>
<dbReference type="HAMAP" id="MF_01966">
    <property type="entry name" value="NADHX_epimerase"/>
    <property type="match status" value="1"/>
</dbReference>
<evidence type="ECO:0000256" key="7">
    <source>
        <dbReference type="ARBA" id="ARBA00022840"/>
    </source>
</evidence>
<dbReference type="PANTHER" id="PTHR12592">
    <property type="entry name" value="ATP-DEPENDENT (S)-NAD(P)H-HYDRATE DEHYDRATASE FAMILY MEMBER"/>
    <property type="match status" value="1"/>
</dbReference>
<dbReference type="GO" id="GO:0046496">
    <property type="term" value="P:nicotinamide nucleotide metabolic process"/>
    <property type="evidence" value="ECO:0007669"/>
    <property type="project" value="UniProtKB-UniRule"/>
</dbReference>
<dbReference type="NCBIfam" id="TIGR00197">
    <property type="entry name" value="yjeF_nterm"/>
    <property type="match status" value="1"/>
</dbReference>
<dbReference type="GO" id="GO:0005524">
    <property type="term" value="F:ATP binding"/>
    <property type="evidence" value="ECO:0007669"/>
    <property type="project" value="UniProtKB-UniRule"/>
</dbReference>
<name>N0BMQ8_9EURY</name>
<dbReference type="GO" id="GO:0052855">
    <property type="term" value="F:ADP-dependent NAD(P)H-hydrate dehydratase activity"/>
    <property type="evidence" value="ECO:0007669"/>
    <property type="project" value="UniProtKB-UniRule"/>
</dbReference>
<evidence type="ECO:0000259" key="20">
    <source>
        <dbReference type="PROSITE" id="PS51383"/>
    </source>
</evidence>
<dbReference type="AlphaFoldDB" id="N0BMQ8"/>
<evidence type="ECO:0000256" key="16">
    <source>
        <dbReference type="ARBA" id="ARBA00049209"/>
    </source>
</evidence>
<dbReference type="RefSeq" id="WP_015591128.1">
    <property type="nucleotide sequence ID" value="NC_021169.1"/>
</dbReference>
<dbReference type="EC" id="5.1.99.6" evidence="19"/>
<dbReference type="PIRSF" id="PIRSF017184">
    <property type="entry name" value="Nnr"/>
    <property type="match status" value="1"/>
</dbReference>
<evidence type="ECO:0000256" key="18">
    <source>
        <dbReference type="HAMAP-Rule" id="MF_01966"/>
    </source>
</evidence>
<dbReference type="PROSITE" id="PS01050">
    <property type="entry name" value="YJEF_C_2"/>
    <property type="match status" value="1"/>
</dbReference>
<dbReference type="HOGENOM" id="CLU_024853_4_1_2"/>
<keyword evidence="22" id="KW-0418">Kinase</keyword>
<feature type="binding site" evidence="18">
    <location>
        <position position="157"/>
    </location>
    <ligand>
        <name>(6S)-NADPHX</name>
        <dbReference type="ChEBI" id="CHEBI:64076"/>
    </ligand>
</feature>
<comment type="catalytic activity">
    <reaction evidence="16 17 19">
        <text>(6S)-NADPHX + ADP = AMP + phosphate + NADPH + H(+)</text>
        <dbReference type="Rhea" id="RHEA:32235"/>
        <dbReference type="ChEBI" id="CHEBI:15378"/>
        <dbReference type="ChEBI" id="CHEBI:43474"/>
        <dbReference type="ChEBI" id="CHEBI:57783"/>
        <dbReference type="ChEBI" id="CHEBI:64076"/>
        <dbReference type="ChEBI" id="CHEBI:456215"/>
        <dbReference type="ChEBI" id="CHEBI:456216"/>
        <dbReference type="EC" id="4.2.1.136"/>
    </reaction>
</comment>
<dbReference type="InterPro" id="IPR029056">
    <property type="entry name" value="Ribokinase-like"/>
</dbReference>
<dbReference type="GO" id="GO:0016301">
    <property type="term" value="F:kinase activity"/>
    <property type="evidence" value="ECO:0007669"/>
    <property type="project" value="UniProtKB-KW"/>
</dbReference>
<comment type="similarity">
    <text evidence="18">Belongs to the NnrE/AIBP family.</text>
</comment>
<dbReference type="KEGG" id="ast:Asulf_01553"/>
<dbReference type="SUPFAM" id="SSF53613">
    <property type="entry name" value="Ribokinase-like"/>
    <property type="match status" value="1"/>
</dbReference>
<feature type="binding site" evidence="17">
    <location>
        <position position="247"/>
    </location>
    <ligand>
        <name>(6S)-NADPHX</name>
        <dbReference type="ChEBI" id="CHEBI:64076"/>
    </ligand>
</feature>
<keyword evidence="10 17" id="KW-0520">NAD</keyword>
<dbReference type="SUPFAM" id="SSF64153">
    <property type="entry name" value="YjeF N-terminal domain-like"/>
    <property type="match status" value="1"/>
</dbReference>
<keyword evidence="8 17" id="KW-0521">NADP</keyword>
<comment type="similarity">
    <text evidence="4 19">In the C-terminal section; belongs to the NnrD/CARKD family.</text>
</comment>
<keyword evidence="11 18" id="KW-0413">Isomerase</keyword>
<dbReference type="InterPro" id="IPR036652">
    <property type="entry name" value="YjeF_N_dom_sf"/>
</dbReference>
<evidence type="ECO:0000256" key="13">
    <source>
        <dbReference type="ARBA" id="ARBA00023268"/>
    </source>
</evidence>
<dbReference type="Pfam" id="PF03853">
    <property type="entry name" value="YjeF_N"/>
    <property type="match status" value="1"/>
</dbReference>
<dbReference type="InterPro" id="IPR030677">
    <property type="entry name" value="Nnr"/>
</dbReference>
<comment type="catalytic activity">
    <reaction evidence="15 17 19">
        <text>(6S)-NADHX + ADP = AMP + phosphate + NADH + H(+)</text>
        <dbReference type="Rhea" id="RHEA:32223"/>
        <dbReference type="ChEBI" id="CHEBI:15378"/>
        <dbReference type="ChEBI" id="CHEBI:43474"/>
        <dbReference type="ChEBI" id="CHEBI:57945"/>
        <dbReference type="ChEBI" id="CHEBI:64074"/>
        <dbReference type="ChEBI" id="CHEBI:456215"/>
        <dbReference type="ChEBI" id="CHEBI:456216"/>
        <dbReference type="EC" id="4.2.1.136"/>
    </reaction>
</comment>
<keyword evidence="5 18" id="KW-0479">Metal-binding</keyword>
<feature type="binding site" evidence="18">
    <location>
        <begin position="128"/>
        <end position="134"/>
    </location>
    <ligand>
        <name>(6S)-NADPHX</name>
        <dbReference type="ChEBI" id="CHEBI:64076"/>
    </ligand>
</feature>
<dbReference type="CDD" id="cd01171">
    <property type="entry name" value="YXKO-related"/>
    <property type="match status" value="1"/>
</dbReference>
<dbReference type="GO" id="GO:0052856">
    <property type="term" value="F:NAD(P)HX epimerase activity"/>
    <property type="evidence" value="ECO:0007669"/>
    <property type="project" value="UniProtKB-UniRule"/>
</dbReference>
<feature type="domain" description="YjeF C-terminal" evidence="20">
    <location>
        <begin position="213"/>
        <end position="476"/>
    </location>
</feature>
<feature type="binding site" evidence="17">
    <location>
        <position position="418"/>
    </location>
    <ligand>
        <name>AMP</name>
        <dbReference type="ChEBI" id="CHEBI:456215"/>
    </ligand>
</feature>
<dbReference type="PANTHER" id="PTHR12592:SF0">
    <property type="entry name" value="ATP-DEPENDENT (S)-NAD(P)H-HYDRATE DEHYDRATASE"/>
    <property type="match status" value="1"/>
</dbReference>
<comment type="function">
    <text evidence="14 19">Bifunctional enzyme that catalyzes the epimerization of the S- and R-forms of NAD(P)HX and the dehydration of the S-form of NAD(P)HX at the expense of ADP, which is converted to AMP. This allows the repair of both epimers of NAD(P)HX, a damaged form of NAD(P)H that is a result of enzymatic or heat-dependent hydration.</text>
</comment>
<dbReference type="STRING" id="387631.Asulf_01553"/>
<comment type="similarity">
    <text evidence="3 19">In the N-terminal section; belongs to the NnrE/AIBP family.</text>
</comment>
<comment type="catalytic activity">
    <reaction evidence="2 18 19">
        <text>(6R)-NADPHX = (6S)-NADPHX</text>
        <dbReference type="Rhea" id="RHEA:32227"/>
        <dbReference type="ChEBI" id="CHEBI:64076"/>
        <dbReference type="ChEBI" id="CHEBI:64077"/>
        <dbReference type="EC" id="5.1.99.6"/>
    </reaction>
</comment>
<evidence type="ECO:0000256" key="11">
    <source>
        <dbReference type="ARBA" id="ARBA00023235"/>
    </source>
</evidence>
<dbReference type="EC" id="4.2.1.136" evidence="19"/>
<accession>N0BMQ8</accession>
<dbReference type="InterPro" id="IPR000631">
    <property type="entry name" value="CARKD"/>
</dbReference>
<dbReference type="GeneID" id="15393188"/>
<dbReference type="HAMAP" id="MF_01965">
    <property type="entry name" value="NADHX_dehydratase"/>
    <property type="match status" value="1"/>
</dbReference>
<comment type="similarity">
    <text evidence="17">Belongs to the NnrD/CARKD family.</text>
</comment>
<evidence type="ECO:0000313" key="22">
    <source>
        <dbReference type="EMBL" id="AGK61530.1"/>
    </source>
</evidence>
<evidence type="ECO:0000256" key="1">
    <source>
        <dbReference type="ARBA" id="ARBA00000013"/>
    </source>
</evidence>
<evidence type="ECO:0000256" key="12">
    <source>
        <dbReference type="ARBA" id="ARBA00023239"/>
    </source>
</evidence>
<dbReference type="Gene3D" id="3.40.50.10260">
    <property type="entry name" value="YjeF N-terminal domain"/>
    <property type="match status" value="1"/>
</dbReference>
<feature type="binding site" evidence="18">
    <location>
        <begin position="59"/>
        <end position="63"/>
    </location>
    <ligand>
        <name>(6S)-NADPHX</name>
        <dbReference type="ChEBI" id="CHEBI:64076"/>
    </ligand>
</feature>
<evidence type="ECO:0000256" key="8">
    <source>
        <dbReference type="ARBA" id="ARBA00022857"/>
    </source>
</evidence>
<gene>
    <name evidence="18" type="primary">nnrE</name>
    <name evidence="17" type="synonym">nnrD</name>
    <name evidence="22" type="ORF">Asulf_01553</name>
</gene>
<feature type="binding site" evidence="18">
    <location>
        <position position="160"/>
    </location>
    <ligand>
        <name>K(+)</name>
        <dbReference type="ChEBI" id="CHEBI:29103"/>
    </ligand>
</feature>
<evidence type="ECO:0000256" key="9">
    <source>
        <dbReference type="ARBA" id="ARBA00022958"/>
    </source>
</evidence>
<sequence>MEDMTYTIKSSEMSAIDTNCEYHGLSRLQLMENAGRGLAEEIRKFGKDKKILIFSGLGNNGGDAFVAVRHLRGFDITVFLLGKESEIKTDIAKRNFQLIKKVCRIKEIRNPDIELDDEFDIIVDAMLGTGVKGRLREPYSTAVELINSSDSFVVAVDVPTGLNPDTGEYDICVIADVTITFHKYKPGLLKASNVAGKVILKDIGIPEYLEKLAGPGDVHLAYKRRDDAHKGEHGRVLIVGGGEYTGAPALAALAALHSGADIVTLAVPESIKDIVAGFSPNLIVRGLKGSRISESNIQEIDELIKKHDVLVMGMGIGDKDFVEISEEILKGSVRRAVLDAEAITKDVPENVKCIITPHFGEFKRVFGRTPENEDEVKSFAKKHGITILLKSKKDIISDGEKIRVNESGNSGMTVGGTGDVLAGIVGALFCHADPLWSASASAFINGLAGDICFEEFGYNYTALDMLRKIPLAIKRSIEFL</sequence>
<evidence type="ECO:0000256" key="2">
    <source>
        <dbReference type="ARBA" id="ARBA00000909"/>
    </source>
</evidence>
<keyword evidence="13" id="KW-0511">Multifunctional enzyme</keyword>
<evidence type="ECO:0000256" key="14">
    <source>
        <dbReference type="ARBA" id="ARBA00025153"/>
    </source>
</evidence>
<keyword evidence="23" id="KW-1185">Reference proteome</keyword>
<keyword evidence="22" id="KW-0808">Transferase</keyword>
<evidence type="ECO:0000256" key="6">
    <source>
        <dbReference type="ARBA" id="ARBA00022741"/>
    </source>
</evidence>
<dbReference type="eggNOG" id="arCOG00018">
    <property type="taxonomic scope" value="Archaea"/>
</dbReference>
<evidence type="ECO:0000256" key="17">
    <source>
        <dbReference type="HAMAP-Rule" id="MF_01965"/>
    </source>
</evidence>
<protein>
    <recommendedName>
        <fullName evidence="19">Bifunctional NAD(P)H-hydrate repair enzyme</fullName>
    </recommendedName>
    <alternativeName>
        <fullName evidence="19">Nicotinamide nucleotide repair protein</fullName>
    </alternativeName>
    <domain>
        <recommendedName>
            <fullName evidence="19">ADP-dependent (S)-NAD(P)H-hydrate dehydratase</fullName>
            <ecNumber evidence="19">4.2.1.136</ecNumber>
        </recommendedName>
        <alternativeName>
            <fullName evidence="19">ADP-dependent NAD(P)HX dehydratase</fullName>
        </alternativeName>
    </domain>
    <domain>
        <recommendedName>
            <fullName evidence="19">NAD(P)H-hydrate epimerase</fullName>
            <ecNumber evidence="19">5.1.99.6</ecNumber>
        </recommendedName>
    </domain>
</protein>
<evidence type="ECO:0000256" key="3">
    <source>
        <dbReference type="ARBA" id="ARBA00006001"/>
    </source>
</evidence>
<evidence type="ECO:0000256" key="5">
    <source>
        <dbReference type="ARBA" id="ARBA00022723"/>
    </source>
</evidence>
<comment type="function">
    <text evidence="18">Catalyzes the epimerization of the S- and R-forms of NAD(P)HX, a damaged form of NAD(P)H that is a result of enzymatic or heat-dependent hydration. This is a prerequisite for the S-specific NAD(P)H-hydrate dehydratase to allow the repair of both epimers of NAD(P)HX.</text>
</comment>
<organism evidence="22 23">
    <name type="scientific">Archaeoglobus sulfaticallidus PM70-1</name>
    <dbReference type="NCBI Taxonomy" id="387631"/>
    <lineage>
        <taxon>Archaea</taxon>
        <taxon>Methanobacteriati</taxon>
        <taxon>Methanobacteriota</taxon>
        <taxon>Archaeoglobi</taxon>
        <taxon>Archaeoglobales</taxon>
        <taxon>Archaeoglobaceae</taxon>
        <taxon>Archaeoglobus</taxon>
    </lineage>
</organism>
<feature type="binding site" evidence="18">
    <location>
        <position position="124"/>
    </location>
    <ligand>
        <name>K(+)</name>
        <dbReference type="ChEBI" id="CHEBI:29103"/>
    </ligand>
</feature>
<reference evidence="22 23" key="1">
    <citation type="journal article" date="2013" name="Genome Announc.">
        <title>Complete Genome Sequence of the Thermophilic and Facultatively Chemolithoautotrophic Sulfate Reducer Archaeoglobus sulfaticallidus Strain PM70-1T.</title>
        <authorList>
            <person name="Stokke R."/>
            <person name="Hocking W.P."/>
            <person name="Steinsbu B.O."/>
            <person name="Steen I.H."/>
        </authorList>
    </citation>
    <scope>NUCLEOTIDE SEQUENCE [LARGE SCALE GENOMIC DNA]</scope>
    <source>
        <strain evidence="22">PM70-1</strain>
    </source>
</reference>
<comment type="function">
    <text evidence="17">Catalyzes the dehydration of the S-form of NAD(P)HX at the expense of ADP, which is converted to AMP. Together with NAD(P)HX epimerase, which catalyzes the epimerization of the S- and R-forms, the enzyme allows the repair of both epimers of NAD(P)HX, a damaged form of NAD(P)H that is a result of enzymatic or heat-dependent hydration.</text>
</comment>
<comment type="subunit">
    <text evidence="17">Homotetramer.</text>
</comment>
<dbReference type="Gene3D" id="3.40.1190.20">
    <property type="match status" value="1"/>
</dbReference>
<evidence type="ECO:0000313" key="23">
    <source>
        <dbReference type="Proteomes" id="UP000013307"/>
    </source>
</evidence>
<dbReference type="InterPro" id="IPR004443">
    <property type="entry name" value="YjeF_N_dom"/>
</dbReference>
<dbReference type="InterPro" id="IPR017953">
    <property type="entry name" value="Carbohydrate_kinase_pred_CS"/>
</dbReference>
<comment type="catalytic activity">
    <reaction evidence="1 18 19">
        <text>(6R)-NADHX = (6S)-NADHX</text>
        <dbReference type="Rhea" id="RHEA:32215"/>
        <dbReference type="ChEBI" id="CHEBI:64074"/>
        <dbReference type="ChEBI" id="CHEBI:64075"/>
        <dbReference type="EC" id="5.1.99.6"/>
    </reaction>
</comment>
<feature type="binding site" evidence="17">
    <location>
        <position position="419"/>
    </location>
    <ligand>
        <name>(6S)-NADPHX</name>
        <dbReference type="ChEBI" id="CHEBI:64076"/>
    </ligand>
</feature>
<evidence type="ECO:0000256" key="15">
    <source>
        <dbReference type="ARBA" id="ARBA00048238"/>
    </source>
</evidence>
<dbReference type="GO" id="GO:0046872">
    <property type="term" value="F:metal ion binding"/>
    <property type="evidence" value="ECO:0007669"/>
    <property type="project" value="UniProtKB-UniRule"/>
</dbReference>
<feature type="binding site" evidence="17">
    <location>
        <position position="358"/>
    </location>
    <ligand>
        <name>(6S)-NADPHX</name>
        <dbReference type="ChEBI" id="CHEBI:64076"/>
    </ligand>
</feature>
<keyword evidence="6 17" id="KW-0547">Nucleotide-binding</keyword>
<comment type="caution">
    <text evidence="17">Lacks conserved residue(s) required for the propagation of feature annotation.</text>
</comment>
<proteinExistence type="inferred from homology"/>
<evidence type="ECO:0000256" key="10">
    <source>
        <dbReference type="ARBA" id="ARBA00023027"/>
    </source>
</evidence>
<dbReference type="Proteomes" id="UP000013307">
    <property type="component" value="Chromosome"/>
</dbReference>
<evidence type="ECO:0000256" key="4">
    <source>
        <dbReference type="ARBA" id="ARBA00009524"/>
    </source>
</evidence>
<feature type="domain" description="YjeF N-terminal" evidence="21">
    <location>
        <begin position="13"/>
        <end position="211"/>
    </location>
</feature>
<dbReference type="EMBL" id="CP005290">
    <property type="protein sequence ID" value="AGK61530.1"/>
    <property type="molecule type" value="Genomic_DNA"/>
</dbReference>
<feature type="binding site" evidence="17">
    <location>
        <position position="315"/>
    </location>
    <ligand>
        <name>(6S)-NADPHX</name>
        <dbReference type="ChEBI" id="CHEBI:64076"/>
    </ligand>
</feature>
<comment type="cofactor">
    <cofactor evidence="17">
        <name>Mg(2+)</name>
        <dbReference type="ChEBI" id="CHEBI:18420"/>
    </cofactor>
</comment>